<evidence type="ECO:0000256" key="8">
    <source>
        <dbReference type="SAM" id="Phobius"/>
    </source>
</evidence>
<name>A0AAD7XN88_9STRA</name>
<dbReference type="InterPro" id="IPR032880">
    <property type="entry name" value="CSC1/OSCA1-like_N"/>
</dbReference>
<evidence type="ECO:0000259" key="11">
    <source>
        <dbReference type="Pfam" id="PF13967"/>
    </source>
</evidence>
<evidence type="ECO:0000313" key="12">
    <source>
        <dbReference type="EMBL" id="KAJ8613572.1"/>
    </source>
</evidence>
<dbReference type="InterPro" id="IPR003864">
    <property type="entry name" value="CSC1/OSCA1-like_7TM"/>
</dbReference>
<evidence type="ECO:0000256" key="1">
    <source>
        <dbReference type="ARBA" id="ARBA00004141"/>
    </source>
</evidence>
<evidence type="ECO:0000256" key="3">
    <source>
        <dbReference type="ARBA" id="ARBA00022448"/>
    </source>
</evidence>
<reference evidence="12" key="1">
    <citation type="submission" date="2023-01" db="EMBL/GenBank/DDBJ databases">
        <title>Metagenome sequencing of chrysophaentin producing Chrysophaeum taylorii.</title>
        <authorList>
            <person name="Davison J."/>
            <person name="Bewley C."/>
        </authorList>
    </citation>
    <scope>NUCLEOTIDE SEQUENCE</scope>
    <source>
        <strain evidence="12">NIES-1699</strain>
    </source>
</reference>
<organism evidence="12 13">
    <name type="scientific">Chrysophaeum taylorii</name>
    <dbReference type="NCBI Taxonomy" id="2483200"/>
    <lineage>
        <taxon>Eukaryota</taxon>
        <taxon>Sar</taxon>
        <taxon>Stramenopiles</taxon>
        <taxon>Ochrophyta</taxon>
        <taxon>Pelagophyceae</taxon>
        <taxon>Pelagomonadales</taxon>
        <taxon>Pelagomonadaceae</taxon>
        <taxon>Chrysophaeum</taxon>
    </lineage>
</organism>
<gene>
    <name evidence="12" type="ORF">CTAYLR_006123</name>
</gene>
<feature type="transmembrane region" description="Helical" evidence="8">
    <location>
        <begin position="165"/>
        <end position="187"/>
    </location>
</feature>
<feature type="transmembrane region" description="Helical" evidence="8">
    <location>
        <begin position="86"/>
        <end position="104"/>
    </location>
</feature>
<feature type="region of interest" description="Disordered" evidence="7">
    <location>
        <begin position="494"/>
        <end position="519"/>
    </location>
</feature>
<evidence type="ECO:0000256" key="2">
    <source>
        <dbReference type="ARBA" id="ARBA00007779"/>
    </source>
</evidence>
<dbReference type="InterPro" id="IPR022764">
    <property type="entry name" value="Peptidase_S54_rhomboid_dom"/>
</dbReference>
<keyword evidence="13" id="KW-1185">Reference proteome</keyword>
<keyword evidence="4 8" id="KW-0812">Transmembrane</keyword>
<dbReference type="Proteomes" id="UP001230188">
    <property type="component" value="Unassembled WGS sequence"/>
</dbReference>
<protein>
    <recommendedName>
        <fullName evidence="14">Peptidase S54 rhomboid domain-containing protein</fullName>
    </recommendedName>
</protein>
<keyword evidence="5 8" id="KW-1133">Transmembrane helix</keyword>
<dbReference type="EMBL" id="JAQMWT010000027">
    <property type="protein sequence ID" value="KAJ8613572.1"/>
    <property type="molecule type" value="Genomic_DNA"/>
</dbReference>
<evidence type="ECO:0000259" key="9">
    <source>
        <dbReference type="Pfam" id="PF01694"/>
    </source>
</evidence>
<feature type="transmembrane region" description="Helical" evidence="8">
    <location>
        <begin position="110"/>
        <end position="130"/>
    </location>
</feature>
<feature type="transmembrane region" description="Helical" evidence="8">
    <location>
        <begin position="142"/>
        <end position="159"/>
    </location>
</feature>
<feature type="domain" description="Peptidase S54 rhomboid" evidence="9">
    <location>
        <begin position="69"/>
        <end position="218"/>
    </location>
</feature>
<proteinExistence type="inferred from homology"/>
<dbReference type="PANTHER" id="PTHR13018:SF5">
    <property type="entry name" value="RE44586P"/>
    <property type="match status" value="1"/>
</dbReference>
<dbReference type="GO" id="GO:0005227">
    <property type="term" value="F:calcium-activated cation channel activity"/>
    <property type="evidence" value="ECO:0007669"/>
    <property type="project" value="InterPro"/>
</dbReference>
<evidence type="ECO:0000256" key="4">
    <source>
        <dbReference type="ARBA" id="ARBA00022692"/>
    </source>
</evidence>
<evidence type="ECO:0000313" key="13">
    <source>
        <dbReference type="Proteomes" id="UP001230188"/>
    </source>
</evidence>
<keyword evidence="3" id="KW-0813">Transport</keyword>
<dbReference type="Pfam" id="PF01694">
    <property type="entry name" value="Rhomboid"/>
    <property type="match status" value="1"/>
</dbReference>
<comment type="subcellular location">
    <subcellularLocation>
        <location evidence="1">Membrane</location>
        <topology evidence="1">Multi-pass membrane protein</topology>
    </subcellularLocation>
</comment>
<feature type="transmembrane region" description="Helical" evidence="8">
    <location>
        <begin position="1007"/>
        <end position="1028"/>
    </location>
</feature>
<dbReference type="InterPro" id="IPR045122">
    <property type="entry name" value="Csc1-like"/>
</dbReference>
<evidence type="ECO:0000256" key="6">
    <source>
        <dbReference type="ARBA" id="ARBA00023136"/>
    </source>
</evidence>
<feature type="region of interest" description="Disordered" evidence="7">
    <location>
        <begin position="1200"/>
        <end position="1243"/>
    </location>
</feature>
<feature type="compositionally biased region" description="Polar residues" evidence="7">
    <location>
        <begin position="494"/>
        <end position="503"/>
    </location>
</feature>
<evidence type="ECO:0008006" key="14">
    <source>
        <dbReference type="Google" id="ProtNLM"/>
    </source>
</evidence>
<dbReference type="SUPFAM" id="SSF144091">
    <property type="entry name" value="Rhomboid-like"/>
    <property type="match status" value="1"/>
</dbReference>
<feature type="transmembrane region" description="Helical" evidence="8">
    <location>
        <begin position="965"/>
        <end position="987"/>
    </location>
</feature>
<feature type="domain" description="CSC1/OSCA1-like N-terminal transmembrane" evidence="11">
    <location>
        <begin position="220"/>
        <end position="380"/>
    </location>
</feature>
<evidence type="ECO:0000256" key="7">
    <source>
        <dbReference type="SAM" id="MobiDB-lite"/>
    </source>
</evidence>
<feature type="region of interest" description="Disordered" evidence="7">
    <location>
        <begin position="1261"/>
        <end position="1304"/>
    </location>
</feature>
<dbReference type="Pfam" id="PF13967">
    <property type="entry name" value="RSN1_TM"/>
    <property type="match status" value="1"/>
</dbReference>
<feature type="transmembrane region" description="Helical" evidence="8">
    <location>
        <begin position="882"/>
        <end position="903"/>
    </location>
</feature>
<sequence>MFGGARVMMMRGARLVGKRRFIAVPQGEAASVIGGLIGGNVAVYALWQTQSPRVMTAHFTVSTEDVVRKPYTLVSAMFSHQNGYHLLGNMMTLFFFGPEVIYAIGARQFLALYFGAGCVAGTSQLAVSAATTRDWYWARERFLGASGAVNAAVAWSVLYSPWRLIIVFAEFLPLPLPAILYGAVYVGKDAASLLGIRIPYLAERPQSIAHGAHLAGAARLWWIYEPRVHHSVYKGRTPGGPGSGVFAWVPCVMRLWGREAFLAYAGVDATVMIIFLEYAFDQSVGAAALGLVALLPTYYSGRGLDVWDNEVERQYNEDDRRTEYSFSLTTVRNIECRLENRRADEHRKPRVLKLLFANCHNESAWRYVVVVAAAWILTLRALSKLSVTCCEFVDLRHRWLRSRYGSRTRRQLQEAHTVLVERVPETLQSMRALKAKFEDLCGKGSVHSVRIAVGNVVRLNELHRRRQRAYKNLIEARARRTRAIALHLLRVPQQQEVTRPGSSTDEEQKKQQQLPSVLIPADEGEGKHASLVRRERVVAAEEAAVATLFARRSGITASTWNLAEQLTATDHHGDKTFVPETLVARGLAWNLGVGSCCSNFFPSGWVVPSIPYYLNVFNDLTVEIFQQHISCVAVTRGSSSRSLLWRAREAPPTKKKKTQSVSWRGVFWALGCEEDHCIDYDFEALELHQAAGGGGAARGEEASSSSRFEPEPGSLVALVSARALEEADQNDHRCQSAERARLLRVVQRQRQHPMVLLATKPRDAPRLILSQLGAYFVDVATVWVPCVVTGVACAARTVVREHVLCGHRIELPDDDDKNDDDGFAATSTAFVTFTRPTAKLLALNSTLLVKPFGIRVREAPEERDIIWANVHVSASAVGSRAVVVNALLGLLGFFWGAVVALTANAERIKNRMPDAIVAVWVGSLAPVLALLAIMNLLPLVFQLIAKFYERKKAVSEVDLSVVERFYRFQFVNLYVTILSGAVLSQLAKAWADPYTFVKVVGTQTPVAARFFAKFLVVTSGTTPLWLLRAWPLVSRGYKTWTIQPPELPALLYGWAFPKLLLNLMIVMTFWVFAPLVPVIAAVYFALLSFFFRYILLYVHIAPYETGGKFFYRVVERVLFSLGASNVILFFWLLTQQIVGLALLVLPLPFVVLAFKAFAHDAYFEPSKTEALDEVAAYERRRDTDMAKDFDPVLYSHPALRSGPRLDASSRTLVHDDDDDDEKEDGLHDDAAKPPELPPDADPAWQNEIALRLAREYRERATPEYVDAQPASPQRDLRRRATSGLHHQPSLDPLKEQLTREHHRRVTKKLDLIYRGEADYFDAPNTP</sequence>
<dbReference type="PANTHER" id="PTHR13018">
    <property type="entry name" value="PROBABLE MEMBRANE PROTEIN DUF221-RELATED"/>
    <property type="match status" value="1"/>
</dbReference>
<dbReference type="GO" id="GO:0004252">
    <property type="term" value="F:serine-type endopeptidase activity"/>
    <property type="evidence" value="ECO:0007669"/>
    <property type="project" value="InterPro"/>
</dbReference>
<dbReference type="GO" id="GO:0005886">
    <property type="term" value="C:plasma membrane"/>
    <property type="evidence" value="ECO:0007669"/>
    <property type="project" value="TreeGrafter"/>
</dbReference>
<evidence type="ECO:0000256" key="5">
    <source>
        <dbReference type="ARBA" id="ARBA00022989"/>
    </source>
</evidence>
<feature type="transmembrane region" description="Helical" evidence="8">
    <location>
        <begin position="1078"/>
        <end position="1101"/>
    </location>
</feature>
<dbReference type="Gene3D" id="1.20.1540.10">
    <property type="entry name" value="Rhomboid-like"/>
    <property type="match status" value="1"/>
</dbReference>
<feature type="transmembrane region" description="Helical" evidence="8">
    <location>
        <begin position="915"/>
        <end position="944"/>
    </location>
</feature>
<feature type="transmembrane region" description="Helical" evidence="8">
    <location>
        <begin position="1049"/>
        <end position="1072"/>
    </location>
</feature>
<feature type="domain" description="CSC1/OSCA1-like 7TM region" evidence="10">
    <location>
        <begin position="881"/>
        <end position="1129"/>
    </location>
</feature>
<dbReference type="InterPro" id="IPR035952">
    <property type="entry name" value="Rhomboid-like_sf"/>
</dbReference>
<keyword evidence="6 8" id="KW-0472">Membrane</keyword>
<evidence type="ECO:0000259" key="10">
    <source>
        <dbReference type="Pfam" id="PF02714"/>
    </source>
</evidence>
<feature type="transmembrane region" description="Helical" evidence="8">
    <location>
        <begin position="1113"/>
        <end position="1131"/>
    </location>
</feature>
<accession>A0AAD7XN88</accession>
<dbReference type="Pfam" id="PF02714">
    <property type="entry name" value="RSN1_7TM"/>
    <property type="match status" value="1"/>
</dbReference>
<comment type="caution">
    <text evidence="12">The sequence shown here is derived from an EMBL/GenBank/DDBJ whole genome shotgun (WGS) entry which is preliminary data.</text>
</comment>
<comment type="similarity">
    <text evidence="2">Belongs to the CSC1 (TC 1.A.17) family.</text>
</comment>